<gene>
    <name evidence="2" type="ORF">bsdtb5_09370</name>
</gene>
<name>A0A7R7EJK5_9FIRM</name>
<dbReference type="Gene3D" id="3.90.550.10">
    <property type="entry name" value="Spore Coat Polysaccharide Biosynthesis Protein SpsA, Chain A"/>
    <property type="match status" value="1"/>
</dbReference>
<dbReference type="Proteomes" id="UP000595897">
    <property type="component" value="Chromosome"/>
</dbReference>
<sequence length="315" mass="35632">MSKNTLVIMAAGLGSRYGGMKQLEAVGPSGEIIMDYSIYDAIKAGFKKVVFIIREDIEKEFKEVIGNRISKLIEVDYVIQDVNNIPEGLRVPEGRIKPWGTGHAVLSCINKVKEPFAVINADDFYGREAFVRVNEFLTQNENNRIQLEDGSSRQANSKYQFCMAGFVLGNTLSENGTVSRGVCKISEDNKLVDVIETTGIMKKGNQGIAILENGEEEIDLNSSVSMNMWGFTPEILLELEAYFYEFLKNLKENESKAEYYLPEVVANLIKTSKAEVTVLKTNDKWFGITYKEDRDYVMKSFKKLVREGIYPEKLF</sequence>
<protein>
    <submittedName>
        <fullName evidence="2">Nucleotidyltransferase</fullName>
    </submittedName>
</protein>
<accession>A0A7R7EJK5</accession>
<dbReference type="SUPFAM" id="SSF53448">
    <property type="entry name" value="Nucleotide-diphospho-sugar transferases"/>
    <property type="match status" value="1"/>
</dbReference>
<dbReference type="InterPro" id="IPR005835">
    <property type="entry name" value="NTP_transferase_dom"/>
</dbReference>
<dbReference type="GO" id="GO:0016740">
    <property type="term" value="F:transferase activity"/>
    <property type="evidence" value="ECO:0007669"/>
    <property type="project" value="UniProtKB-KW"/>
</dbReference>
<dbReference type="EMBL" id="AP024169">
    <property type="protein sequence ID" value="BCN29642.1"/>
    <property type="molecule type" value="Genomic_DNA"/>
</dbReference>
<dbReference type="KEGG" id="ahb:bsdtb5_09370"/>
<organism evidence="2 3">
    <name type="scientific">Anaeromicropila herbilytica</name>
    <dbReference type="NCBI Taxonomy" id="2785025"/>
    <lineage>
        <taxon>Bacteria</taxon>
        <taxon>Bacillati</taxon>
        <taxon>Bacillota</taxon>
        <taxon>Clostridia</taxon>
        <taxon>Lachnospirales</taxon>
        <taxon>Lachnospiraceae</taxon>
        <taxon>Anaeromicropila</taxon>
    </lineage>
</organism>
<evidence type="ECO:0000313" key="3">
    <source>
        <dbReference type="Proteomes" id="UP000595897"/>
    </source>
</evidence>
<keyword evidence="3" id="KW-1185">Reference proteome</keyword>
<evidence type="ECO:0000259" key="1">
    <source>
        <dbReference type="Pfam" id="PF00483"/>
    </source>
</evidence>
<dbReference type="InterPro" id="IPR029044">
    <property type="entry name" value="Nucleotide-diphossugar_trans"/>
</dbReference>
<reference evidence="2 3" key="1">
    <citation type="submission" date="2020-11" db="EMBL/GenBank/DDBJ databases">
        <title>Draft genome sequencing of a Lachnospiraceae strain isolated from anoxic soil subjected to BSD treatment.</title>
        <authorList>
            <person name="Uek A."/>
            <person name="Tonouchi A."/>
        </authorList>
    </citation>
    <scope>NUCLEOTIDE SEQUENCE [LARGE SCALE GENOMIC DNA]</scope>
    <source>
        <strain evidence="2 3">TB5</strain>
    </source>
</reference>
<feature type="domain" description="Nucleotidyl transferase" evidence="1">
    <location>
        <begin position="7"/>
        <end position="137"/>
    </location>
</feature>
<dbReference type="AlphaFoldDB" id="A0A7R7EJK5"/>
<dbReference type="Pfam" id="PF00483">
    <property type="entry name" value="NTP_transferase"/>
    <property type="match status" value="1"/>
</dbReference>
<evidence type="ECO:0000313" key="2">
    <source>
        <dbReference type="EMBL" id="BCN29642.1"/>
    </source>
</evidence>
<proteinExistence type="predicted"/>
<dbReference type="RefSeq" id="WP_271714911.1">
    <property type="nucleotide sequence ID" value="NZ_AP024169.1"/>
</dbReference>
<keyword evidence="2" id="KW-0808">Transferase</keyword>